<dbReference type="Proteomes" id="UP001154329">
    <property type="component" value="Chromosome 2"/>
</dbReference>
<accession>A0A9P0IXQ6</accession>
<proteinExistence type="predicted"/>
<reference evidence="1" key="1">
    <citation type="submission" date="2022-02" db="EMBL/GenBank/DDBJ databases">
        <authorList>
            <person name="King R."/>
        </authorList>
    </citation>
    <scope>NUCLEOTIDE SEQUENCE</scope>
</reference>
<organism evidence="1 2">
    <name type="scientific">Aphis gossypii</name>
    <name type="common">Cotton aphid</name>
    <dbReference type="NCBI Taxonomy" id="80765"/>
    <lineage>
        <taxon>Eukaryota</taxon>
        <taxon>Metazoa</taxon>
        <taxon>Ecdysozoa</taxon>
        <taxon>Arthropoda</taxon>
        <taxon>Hexapoda</taxon>
        <taxon>Insecta</taxon>
        <taxon>Pterygota</taxon>
        <taxon>Neoptera</taxon>
        <taxon>Paraneoptera</taxon>
        <taxon>Hemiptera</taxon>
        <taxon>Sternorrhyncha</taxon>
        <taxon>Aphidomorpha</taxon>
        <taxon>Aphidoidea</taxon>
        <taxon>Aphididae</taxon>
        <taxon>Aphidini</taxon>
        <taxon>Aphis</taxon>
        <taxon>Aphis</taxon>
    </lineage>
</organism>
<reference evidence="1" key="2">
    <citation type="submission" date="2022-10" db="EMBL/GenBank/DDBJ databases">
        <authorList>
            <consortium name="ENA_rothamsted_submissions"/>
            <consortium name="culmorum"/>
            <person name="King R."/>
        </authorList>
    </citation>
    <scope>NUCLEOTIDE SEQUENCE</scope>
</reference>
<name>A0A9P0IXQ6_APHGO</name>
<sequence>MDPTSSNDVEYDLYHQDVSPVLSTEETSTFDIESPGTVKTNVEVAVQVVYPGEEPTLKPAHSTELMTEAISFVEPDPNAPVDNPTCEVEMPGLESDNIEVAKSAVCPAEEETLSLVHSTELMTMEVISFVEADTNAPVETSTCVIETIGPNMENVAVAAPPTVVSLTEVQALSSGEKKSDKQTSIIDQDNIEVAKSAVCPVEEETLSLAHSTELMTTEVISFVEAETNAPVDTPTYEIEIPGPESDNIEVAKSAVCPAEEETLSLAHSTELMTTEVISFVEADTNAPVETSTCVIETFGPNMENVAVAAPPAVVSLTEVQALSSGEKKSDKQTSIIDKDKTVPLEKKKSRFLSALRRGLRRVFKTICCCGCSAASSGEEDYKDEFTHEIEAFNERLSV</sequence>
<dbReference type="EMBL" id="OU899035">
    <property type="protein sequence ID" value="CAH1721730.1"/>
    <property type="molecule type" value="Genomic_DNA"/>
</dbReference>
<protein>
    <submittedName>
        <fullName evidence="1">Uncharacterized protein</fullName>
    </submittedName>
</protein>
<keyword evidence="2" id="KW-1185">Reference proteome</keyword>
<evidence type="ECO:0000313" key="1">
    <source>
        <dbReference type="EMBL" id="CAH1721730.1"/>
    </source>
</evidence>
<gene>
    <name evidence="1" type="ORF">APHIGO_LOCUS4511</name>
</gene>
<dbReference type="AlphaFoldDB" id="A0A9P0IXQ6"/>
<evidence type="ECO:0000313" key="2">
    <source>
        <dbReference type="Proteomes" id="UP001154329"/>
    </source>
</evidence>